<dbReference type="InterPro" id="IPR003593">
    <property type="entry name" value="AAA+_ATPase"/>
</dbReference>
<dbReference type="STRING" id="525309.HMPREF0494_1262"/>
<dbReference type="PANTHER" id="PTHR34301:SF8">
    <property type="entry name" value="ATPASE DOMAIN-CONTAINING PROTEIN"/>
    <property type="match status" value="1"/>
</dbReference>
<sequence length="379" mass="42617">MVNINGYKTEEGQMNNPFNPSFGMQPTVLLDREQTLETLVGDIKAMNTPYRTTLVYGVRGVGKTVFMNAVGNRLAEDPHWLAIHLIIGDNMVSRLTELLYQQATSKVQKLFNGIAGVDINIAGVGVKFDLSNGQTSNYQYLLMQMLQILKREGQHVLVMIDEAQDTPGMVELASVYQVMISQGLPISIIMTGLPKNVQELQNNHVLTFLLRSGRVDLSPLNYFDIRAQYQRELSKRDPQIAPATVRRIALLADGYAYAFQLLGFLLWRAPDEHITEQTVDEVLPEYQAQLSRNAYSKMLEELSTVDQQFVIAMAKAPDYPVSTTYLGRVLDKKPGYIGVYRRRLIDSQIIATAGFGQVKFALPLFKEFLLQDGQYLVGL</sequence>
<dbReference type="eggNOG" id="COG1672">
    <property type="taxonomic scope" value="Bacteria"/>
</dbReference>
<feature type="domain" description="AAA+ ATPase" evidence="1">
    <location>
        <begin position="49"/>
        <end position="221"/>
    </location>
</feature>
<reference evidence="2 3" key="1">
    <citation type="submission" date="2009-09" db="EMBL/GenBank/DDBJ databases">
        <authorList>
            <person name="Qin X."/>
            <person name="Bachman B."/>
            <person name="Battles P."/>
            <person name="Bell A."/>
            <person name="Bess C."/>
            <person name="Bickham C."/>
            <person name="Chaboub L."/>
            <person name="Chen D."/>
            <person name="Coyle M."/>
            <person name="Deiros D.R."/>
            <person name="Dinh H."/>
            <person name="Forbes L."/>
            <person name="Fowler G."/>
            <person name="Francisco L."/>
            <person name="Fu Q."/>
            <person name="Gubbala S."/>
            <person name="Hale W."/>
            <person name="Han Y."/>
            <person name="Hemphill L."/>
            <person name="Highlander S.K."/>
            <person name="Hirani K."/>
            <person name="Hogues M."/>
            <person name="Jackson L."/>
            <person name="Jakkamsetti A."/>
            <person name="Javaid M."/>
            <person name="Jiang H."/>
            <person name="Korchina V."/>
            <person name="Kovar C."/>
            <person name="Lara F."/>
            <person name="Lee S."/>
            <person name="Mata R."/>
            <person name="Mathew T."/>
            <person name="Moen C."/>
            <person name="Morales K."/>
            <person name="Munidasa M."/>
            <person name="Nazareth L."/>
            <person name="Ngo R."/>
            <person name="Nguyen L."/>
            <person name="Okwuonu G."/>
            <person name="Ongeri F."/>
            <person name="Patil S."/>
            <person name="Petrosino J."/>
            <person name="Pham C."/>
            <person name="Pham P."/>
            <person name="Pu L.-L."/>
            <person name="Puazo M."/>
            <person name="Raj R."/>
            <person name="Reid J."/>
            <person name="Rouhana J."/>
            <person name="Saada N."/>
            <person name="Shang Y."/>
            <person name="Simmons D."/>
            <person name="Thornton R."/>
            <person name="Warren J."/>
            <person name="Weissenberger G."/>
            <person name="Zhang J."/>
            <person name="Zhang L."/>
            <person name="Zhou C."/>
            <person name="Zhu D."/>
            <person name="Muzny D."/>
            <person name="Worley K."/>
            <person name="Gibbs R."/>
        </authorList>
    </citation>
    <scope>NUCLEOTIDE SEQUENCE [LARGE SCALE GENOMIC DNA]</scope>
    <source>
        <strain evidence="2 3">DSM 16041</strain>
    </source>
</reference>
<dbReference type="AlphaFoldDB" id="C8P7G8"/>
<organism evidence="2 3">
    <name type="scientific">Limosilactobacillus antri DSM 16041</name>
    <dbReference type="NCBI Taxonomy" id="525309"/>
    <lineage>
        <taxon>Bacteria</taxon>
        <taxon>Bacillati</taxon>
        <taxon>Bacillota</taxon>
        <taxon>Bacilli</taxon>
        <taxon>Lactobacillales</taxon>
        <taxon>Lactobacillaceae</taxon>
        <taxon>Limosilactobacillus</taxon>
    </lineage>
</organism>
<name>C8P7G8_9LACO</name>
<comment type="caution">
    <text evidence="2">The sequence shown here is derived from an EMBL/GenBank/DDBJ whole genome shotgun (WGS) entry which is preliminary data.</text>
</comment>
<gene>
    <name evidence="2" type="ORF">HMPREF0494_1262</name>
</gene>
<protein>
    <recommendedName>
        <fullName evidence="1">AAA+ ATPase domain-containing protein</fullName>
    </recommendedName>
</protein>
<dbReference type="InterPro" id="IPR027417">
    <property type="entry name" value="P-loop_NTPase"/>
</dbReference>
<dbReference type="SUPFAM" id="SSF52540">
    <property type="entry name" value="P-loop containing nucleoside triphosphate hydrolases"/>
    <property type="match status" value="1"/>
</dbReference>
<proteinExistence type="predicted"/>
<evidence type="ECO:0000313" key="3">
    <source>
        <dbReference type="Proteomes" id="UP000003675"/>
    </source>
</evidence>
<dbReference type="Gene3D" id="3.40.50.300">
    <property type="entry name" value="P-loop containing nucleotide triphosphate hydrolases"/>
    <property type="match status" value="1"/>
</dbReference>
<dbReference type="HOGENOM" id="CLU_058580_1_0_9"/>
<dbReference type="PANTHER" id="PTHR34301">
    <property type="entry name" value="DNA-BINDING PROTEIN-RELATED"/>
    <property type="match status" value="1"/>
</dbReference>
<evidence type="ECO:0000313" key="2">
    <source>
        <dbReference type="EMBL" id="EEW53586.1"/>
    </source>
</evidence>
<accession>C8P7G8</accession>
<dbReference type="InterPro" id="IPR049945">
    <property type="entry name" value="AAA_22"/>
</dbReference>
<dbReference type="EMBL" id="ACLL01000033">
    <property type="protein sequence ID" value="EEW53586.1"/>
    <property type="molecule type" value="Genomic_DNA"/>
</dbReference>
<dbReference type="Proteomes" id="UP000003675">
    <property type="component" value="Unassembled WGS sequence"/>
</dbReference>
<dbReference type="Pfam" id="PF13401">
    <property type="entry name" value="AAA_22"/>
    <property type="match status" value="1"/>
</dbReference>
<dbReference type="GO" id="GO:0016887">
    <property type="term" value="F:ATP hydrolysis activity"/>
    <property type="evidence" value="ECO:0007669"/>
    <property type="project" value="InterPro"/>
</dbReference>
<dbReference type="SMART" id="SM00382">
    <property type="entry name" value="AAA"/>
    <property type="match status" value="1"/>
</dbReference>
<evidence type="ECO:0000259" key="1">
    <source>
        <dbReference type="SMART" id="SM00382"/>
    </source>
</evidence>